<evidence type="ECO:0000313" key="2">
    <source>
        <dbReference type="EMBL" id="RDI44283.1"/>
    </source>
</evidence>
<dbReference type="CDD" id="cd01300">
    <property type="entry name" value="YtcJ_like"/>
    <property type="match status" value="1"/>
</dbReference>
<dbReference type="RefSeq" id="WP_114745153.1">
    <property type="nucleotide sequence ID" value="NZ_QQAY01000003.1"/>
</dbReference>
<dbReference type="AlphaFoldDB" id="A0A370GQP4"/>
<accession>A0A370GQP4</accession>
<dbReference type="PANTHER" id="PTHR22642">
    <property type="entry name" value="IMIDAZOLONEPROPIONASE"/>
    <property type="match status" value="1"/>
</dbReference>
<dbReference type="EMBL" id="QQAY01000003">
    <property type="protein sequence ID" value="RDI44283.1"/>
    <property type="molecule type" value="Genomic_DNA"/>
</dbReference>
<dbReference type="Pfam" id="PF07969">
    <property type="entry name" value="Amidohydro_3"/>
    <property type="match status" value="1"/>
</dbReference>
<dbReference type="InterPro" id="IPR011059">
    <property type="entry name" value="Metal-dep_hydrolase_composite"/>
</dbReference>
<dbReference type="Proteomes" id="UP000255326">
    <property type="component" value="Unassembled WGS sequence"/>
</dbReference>
<dbReference type="InterPro" id="IPR033932">
    <property type="entry name" value="YtcJ-like"/>
</dbReference>
<dbReference type="PANTHER" id="PTHR22642:SF2">
    <property type="entry name" value="PROTEIN LONG AFTER FAR-RED 3"/>
    <property type="match status" value="1"/>
</dbReference>
<sequence>MGKLIFNGTIYTMAAEGETVEAVYVENGKIADSGNLDSIKIKYSGRITDMIDLVGSTMYPGFTDSHMHLIGHGETLIRLDLSEMSSKEEVYDTLQKRSAMLAPGEWIIGEGWNENLWEPKETPNRFELDEYIPDHPVLIKRICRHAVCVNSKALKLAAIDEMTNNPDGGIIERDEHGRINGVLKDQAQDLIFTVIPEVTEAYLEHAVRAAIDSCWKYGLIGGHTEDLNYYGGYQRTIDAFRKVIVDEGKRFKAHLLIHHEAIPDWANEDRSTVPQTEYIEFGSMKIFADGALGGRTALLSHPYADEPSTNGVAIHSREELRSLLAKAREHSLPVAVHTIGDLAFESVLDAIIENPPPKGKRDRLIHAQILRQELIEKAKGQPIVLDIQPRFVASDFPWVIDRIGKDRMKYNYAWKTLLDNGIPCAGGSDAPIEPVNPLLGIYEAVSRVYLHQNMHHVYNPEEKLSVYEAISLFTKGSAYAASHEMDRGMIRPGYDADFTVLDKDLFSISEEDIPQAKTVMTIIDGEIVYNHKE</sequence>
<dbReference type="InterPro" id="IPR032466">
    <property type="entry name" value="Metal_Hydrolase"/>
</dbReference>
<comment type="caution">
    <text evidence="2">The sequence shown here is derived from an EMBL/GenBank/DDBJ whole genome shotgun (WGS) entry which is preliminary data.</text>
</comment>
<dbReference type="SUPFAM" id="SSF51338">
    <property type="entry name" value="Composite domain of metallo-dependent hydrolases"/>
    <property type="match status" value="1"/>
</dbReference>
<dbReference type="GO" id="GO:0016810">
    <property type="term" value="F:hydrolase activity, acting on carbon-nitrogen (but not peptide) bonds"/>
    <property type="evidence" value="ECO:0007669"/>
    <property type="project" value="InterPro"/>
</dbReference>
<feature type="domain" description="Amidohydrolase 3" evidence="1">
    <location>
        <begin position="50"/>
        <end position="529"/>
    </location>
</feature>
<evidence type="ECO:0000259" key="1">
    <source>
        <dbReference type="Pfam" id="PF07969"/>
    </source>
</evidence>
<proteinExistence type="predicted"/>
<keyword evidence="3" id="KW-1185">Reference proteome</keyword>
<protein>
    <recommendedName>
        <fullName evidence="1">Amidohydrolase 3 domain-containing protein</fullName>
    </recommendedName>
</protein>
<organism evidence="2 3">
    <name type="scientific">Falsibacillus pallidus</name>
    <dbReference type="NCBI Taxonomy" id="493781"/>
    <lineage>
        <taxon>Bacteria</taxon>
        <taxon>Bacillati</taxon>
        <taxon>Bacillota</taxon>
        <taxon>Bacilli</taxon>
        <taxon>Bacillales</taxon>
        <taxon>Bacillaceae</taxon>
        <taxon>Falsibacillus</taxon>
    </lineage>
</organism>
<reference evidence="2 3" key="1">
    <citation type="submission" date="2018-07" db="EMBL/GenBank/DDBJ databases">
        <title>Genomic Encyclopedia of Type Strains, Phase IV (KMG-IV): sequencing the most valuable type-strain genomes for metagenomic binning, comparative biology and taxonomic classification.</title>
        <authorList>
            <person name="Goeker M."/>
        </authorList>
    </citation>
    <scope>NUCLEOTIDE SEQUENCE [LARGE SCALE GENOMIC DNA]</scope>
    <source>
        <strain evidence="2 3">DSM 25281</strain>
    </source>
</reference>
<dbReference type="InterPro" id="IPR013108">
    <property type="entry name" value="Amidohydro_3"/>
</dbReference>
<dbReference type="SUPFAM" id="SSF51556">
    <property type="entry name" value="Metallo-dependent hydrolases"/>
    <property type="match status" value="1"/>
</dbReference>
<dbReference type="OrthoDB" id="9767366at2"/>
<evidence type="ECO:0000313" key="3">
    <source>
        <dbReference type="Proteomes" id="UP000255326"/>
    </source>
</evidence>
<gene>
    <name evidence="2" type="ORF">DFR59_103354</name>
</gene>
<dbReference type="Gene3D" id="3.10.310.70">
    <property type="match status" value="1"/>
</dbReference>
<dbReference type="Gene3D" id="2.30.40.10">
    <property type="entry name" value="Urease, subunit C, domain 1"/>
    <property type="match status" value="1"/>
</dbReference>
<name>A0A370GQP4_9BACI</name>
<dbReference type="Gene3D" id="3.20.20.140">
    <property type="entry name" value="Metal-dependent hydrolases"/>
    <property type="match status" value="1"/>
</dbReference>